<name>A0A1Q4HP68_9MYCO</name>
<dbReference type="EMBL" id="MPNT01000027">
    <property type="protein sequence ID" value="OJZ69475.1"/>
    <property type="molecule type" value="Genomic_DNA"/>
</dbReference>
<dbReference type="RefSeq" id="WP_065503024.1">
    <property type="nucleotide sequence ID" value="NZ_MPNT01000027.1"/>
</dbReference>
<keyword evidence="1" id="KW-1133">Transmembrane helix</keyword>
<gene>
    <name evidence="2" type="ORF">BRW65_23010</name>
</gene>
<reference evidence="2 3" key="1">
    <citation type="submission" date="2016-11" db="EMBL/GenBank/DDBJ databases">
        <title>Genome sequences of unsequenced Mycobacteria.</title>
        <authorList>
            <person name="Greninger A.L."/>
            <person name="Fang F."/>
            <person name="Jerome K.R."/>
        </authorList>
    </citation>
    <scope>NUCLEOTIDE SEQUENCE [LARGE SCALE GENOMIC DNA]</scope>
    <source>
        <strain evidence="2 3">M11</strain>
    </source>
</reference>
<proteinExistence type="predicted"/>
<feature type="transmembrane region" description="Helical" evidence="1">
    <location>
        <begin position="74"/>
        <end position="95"/>
    </location>
</feature>
<sequence>MTKNRVQWVAFLGMGLAAGIGFWFLVTFTLAAAGFYFYALHIASYVAVALWLIASPVIYINTNKSHPHAAAYRIAPLLIGMGLMVSYFAVAWTFAHG</sequence>
<feature type="transmembrane region" description="Helical" evidence="1">
    <location>
        <begin position="12"/>
        <end position="36"/>
    </location>
</feature>
<accession>A0A1Q4HP68</accession>
<comment type="caution">
    <text evidence="2">The sequence shown here is derived from an EMBL/GenBank/DDBJ whole genome shotgun (WGS) entry which is preliminary data.</text>
</comment>
<dbReference type="AlphaFoldDB" id="A0A1Q4HP68"/>
<keyword evidence="1" id="KW-0812">Transmembrane</keyword>
<keyword evidence="1" id="KW-0472">Membrane</keyword>
<organism evidence="2 3">
    <name type="scientific">Mycobacterium paraffinicum</name>
    <dbReference type="NCBI Taxonomy" id="53378"/>
    <lineage>
        <taxon>Bacteria</taxon>
        <taxon>Bacillati</taxon>
        <taxon>Actinomycetota</taxon>
        <taxon>Actinomycetes</taxon>
        <taxon>Mycobacteriales</taxon>
        <taxon>Mycobacteriaceae</taxon>
        <taxon>Mycobacterium</taxon>
    </lineage>
</organism>
<evidence type="ECO:0000256" key="1">
    <source>
        <dbReference type="SAM" id="Phobius"/>
    </source>
</evidence>
<dbReference type="OrthoDB" id="4748382at2"/>
<protein>
    <submittedName>
        <fullName evidence="2">Uncharacterized protein</fullName>
    </submittedName>
</protein>
<evidence type="ECO:0000313" key="2">
    <source>
        <dbReference type="EMBL" id="OJZ69475.1"/>
    </source>
</evidence>
<evidence type="ECO:0000313" key="3">
    <source>
        <dbReference type="Proteomes" id="UP000186438"/>
    </source>
</evidence>
<dbReference type="Proteomes" id="UP000186438">
    <property type="component" value="Unassembled WGS sequence"/>
</dbReference>
<keyword evidence="3" id="KW-1185">Reference proteome</keyword>
<feature type="transmembrane region" description="Helical" evidence="1">
    <location>
        <begin position="42"/>
        <end position="62"/>
    </location>
</feature>